<dbReference type="GO" id="GO:0005737">
    <property type="term" value="C:cytoplasm"/>
    <property type="evidence" value="ECO:0007669"/>
    <property type="project" value="TreeGrafter"/>
</dbReference>
<gene>
    <name evidence="2" type="ORF">ANANG_G00270380</name>
</gene>
<dbReference type="GO" id="GO:0007052">
    <property type="term" value="P:mitotic spindle organization"/>
    <property type="evidence" value="ECO:0007669"/>
    <property type="project" value="InterPro"/>
</dbReference>
<dbReference type="PANTHER" id="PTHR13924">
    <property type="entry name" value="TRANSFORMING ACIDIC COILED-COIL CONTAINING PROTEIN 1/2"/>
    <property type="match status" value="1"/>
</dbReference>
<feature type="compositionally biased region" description="Basic residues" evidence="1">
    <location>
        <begin position="17"/>
        <end position="27"/>
    </location>
</feature>
<proteinExistence type="predicted"/>
<dbReference type="InterPro" id="IPR039915">
    <property type="entry name" value="TACC"/>
</dbReference>
<evidence type="ECO:0000256" key="1">
    <source>
        <dbReference type="SAM" id="MobiDB-lite"/>
    </source>
</evidence>
<dbReference type="Proteomes" id="UP001044222">
    <property type="component" value="Chromosome 15"/>
</dbReference>
<keyword evidence="3" id="KW-1185">Reference proteome</keyword>
<comment type="caution">
    <text evidence="2">The sequence shown here is derived from an EMBL/GenBank/DDBJ whole genome shotgun (WGS) entry which is preliminary data.</text>
</comment>
<dbReference type="PANTHER" id="PTHR13924:SF12">
    <property type="entry name" value="TRANSFORMING ACIDIC COILED-COIL-CONTAINING PROTEIN 1"/>
    <property type="match status" value="1"/>
</dbReference>
<dbReference type="EMBL" id="JAFIRN010000015">
    <property type="protein sequence ID" value="KAG5835251.1"/>
    <property type="molecule type" value="Genomic_DNA"/>
</dbReference>
<organism evidence="2 3">
    <name type="scientific">Anguilla anguilla</name>
    <name type="common">European freshwater eel</name>
    <name type="synonym">Muraena anguilla</name>
    <dbReference type="NCBI Taxonomy" id="7936"/>
    <lineage>
        <taxon>Eukaryota</taxon>
        <taxon>Metazoa</taxon>
        <taxon>Chordata</taxon>
        <taxon>Craniata</taxon>
        <taxon>Vertebrata</taxon>
        <taxon>Euteleostomi</taxon>
        <taxon>Actinopterygii</taxon>
        <taxon>Neopterygii</taxon>
        <taxon>Teleostei</taxon>
        <taxon>Anguilliformes</taxon>
        <taxon>Anguillidae</taxon>
        <taxon>Anguilla</taxon>
    </lineage>
</organism>
<feature type="compositionally biased region" description="Basic and acidic residues" evidence="1">
    <location>
        <begin position="191"/>
        <end position="207"/>
    </location>
</feature>
<protein>
    <submittedName>
        <fullName evidence="2">Uncharacterized protein</fullName>
    </submittedName>
</protein>
<name>A0A9D3LRQ2_ANGAN</name>
<reference evidence="2" key="1">
    <citation type="submission" date="2021-01" db="EMBL/GenBank/DDBJ databases">
        <title>A chromosome-scale assembly of European eel, Anguilla anguilla.</title>
        <authorList>
            <person name="Henkel C."/>
            <person name="Jong-Raadsen S.A."/>
            <person name="Dufour S."/>
            <person name="Weltzien F.-A."/>
            <person name="Palstra A.P."/>
            <person name="Pelster B."/>
            <person name="Spaink H.P."/>
            <person name="Van Den Thillart G.E."/>
            <person name="Jansen H."/>
            <person name="Zahm M."/>
            <person name="Klopp C."/>
            <person name="Cedric C."/>
            <person name="Louis A."/>
            <person name="Berthelot C."/>
            <person name="Parey E."/>
            <person name="Roest Crollius H."/>
            <person name="Montfort J."/>
            <person name="Robinson-Rechavi M."/>
            <person name="Bucao C."/>
            <person name="Bouchez O."/>
            <person name="Gislard M."/>
            <person name="Lluch J."/>
            <person name="Milhes M."/>
            <person name="Lampietro C."/>
            <person name="Lopez Roques C."/>
            <person name="Donnadieu C."/>
            <person name="Braasch I."/>
            <person name="Desvignes T."/>
            <person name="Postlethwait J."/>
            <person name="Bobe J."/>
            <person name="Guiguen Y."/>
            <person name="Dirks R."/>
        </authorList>
    </citation>
    <scope>NUCLEOTIDE SEQUENCE</scope>
    <source>
        <strain evidence="2">Tag_6206</strain>
        <tissue evidence="2">Liver</tissue>
    </source>
</reference>
<sequence length="230" mass="25301">MEFGLMNEGSGGETKRPPPRKLGKKPGSKLLAPRTQRPKPVQPASAPAATHSSDDAPAPKSSYGCDPSEWDDPNFNPFGTKGKMSNSPTLPKGSYSFNPDRLDDSVDPFKPSKSLAEDNTAKDEERKCRQSPKKTKSRMITTTEQVKFLCFLLNACKVEKYENQSLVLDVCDQEEDPVVTQAPSMSHRVSRATDEEKLASTAKERPRASPGEAGPARQPSRQNQDAARRR</sequence>
<feature type="region of interest" description="Disordered" evidence="1">
    <location>
        <begin position="179"/>
        <end position="230"/>
    </location>
</feature>
<evidence type="ECO:0000313" key="3">
    <source>
        <dbReference type="Proteomes" id="UP001044222"/>
    </source>
</evidence>
<feature type="compositionally biased region" description="Polar residues" evidence="1">
    <location>
        <begin position="219"/>
        <end position="230"/>
    </location>
</feature>
<evidence type="ECO:0000313" key="2">
    <source>
        <dbReference type="EMBL" id="KAG5835251.1"/>
    </source>
</evidence>
<dbReference type="GO" id="GO:0021987">
    <property type="term" value="P:cerebral cortex development"/>
    <property type="evidence" value="ECO:0007669"/>
    <property type="project" value="TreeGrafter"/>
</dbReference>
<accession>A0A9D3LRQ2</accession>
<dbReference type="AlphaFoldDB" id="A0A9D3LRQ2"/>
<feature type="compositionally biased region" description="Basic and acidic residues" evidence="1">
    <location>
        <begin position="115"/>
        <end position="128"/>
    </location>
</feature>
<feature type="region of interest" description="Disordered" evidence="1">
    <location>
        <begin position="1"/>
        <end position="139"/>
    </location>
</feature>
<dbReference type="GO" id="GO:0007097">
    <property type="term" value="P:nuclear migration"/>
    <property type="evidence" value="ECO:0007669"/>
    <property type="project" value="TreeGrafter"/>
</dbReference>